<accession>A0A1R0X9C0</accession>
<protein>
    <submittedName>
        <fullName evidence="1">Uncharacterized protein</fullName>
    </submittedName>
</protein>
<proteinExistence type="predicted"/>
<evidence type="ECO:0000313" key="2">
    <source>
        <dbReference type="Proteomes" id="UP000187465"/>
    </source>
</evidence>
<dbReference type="AlphaFoldDB" id="A0A1R0X9C0"/>
<gene>
    <name evidence="1" type="ORF">BJP51_19230</name>
</gene>
<dbReference type="Proteomes" id="UP000187465">
    <property type="component" value="Unassembled WGS sequence"/>
</dbReference>
<dbReference type="RefSeq" id="WP_076179183.1">
    <property type="nucleotide sequence ID" value="NZ_MKQP01000022.1"/>
</dbReference>
<name>A0A1R0X9C0_9BACL</name>
<dbReference type="EMBL" id="MKQP01000022">
    <property type="protein sequence ID" value="OMD31375.1"/>
    <property type="molecule type" value="Genomic_DNA"/>
</dbReference>
<comment type="caution">
    <text evidence="1">The sequence shown here is derived from an EMBL/GenBank/DDBJ whole genome shotgun (WGS) entry which is preliminary data.</text>
</comment>
<sequence length="130" mass="14641">MSEINYKQLTTERLNIILEDLNKKAKDGNRLSILIYTNFGHIEANECVDIFEGKGLDHDNPVQGILYGALTSAEDECIRIQKIDPEATFSKDSFLLLKDAKITTYGSNVVQHVVSDMILFCDQIVGLSFR</sequence>
<organism evidence="1 2">
    <name type="scientific">Paenibacillus odorifer</name>
    <dbReference type="NCBI Taxonomy" id="189426"/>
    <lineage>
        <taxon>Bacteria</taxon>
        <taxon>Bacillati</taxon>
        <taxon>Bacillota</taxon>
        <taxon>Bacilli</taxon>
        <taxon>Bacillales</taxon>
        <taxon>Paenibacillaceae</taxon>
        <taxon>Paenibacillus</taxon>
    </lineage>
</organism>
<evidence type="ECO:0000313" key="1">
    <source>
        <dbReference type="EMBL" id="OMD31375.1"/>
    </source>
</evidence>
<reference evidence="1 2" key="1">
    <citation type="submission" date="2016-10" db="EMBL/GenBank/DDBJ databases">
        <title>Paenibacillus species isolates.</title>
        <authorList>
            <person name="Beno S.M."/>
        </authorList>
    </citation>
    <scope>NUCLEOTIDE SEQUENCE [LARGE SCALE GENOMIC DNA]</scope>
    <source>
        <strain evidence="1 2">FSL H7-0604</strain>
    </source>
</reference>